<keyword evidence="1" id="KW-0812">Transmembrane</keyword>
<keyword evidence="1" id="KW-1133">Transmembrane helix</keyword>
<dbReference type="EMBL" id="MK072403">
    <property type="protein sequence ID" value="AYV84275.1"/>
    <property type="molecule type" value="Genomic_DNA"/>
</dbReference>
<keyword evidence="1" id="KW-0472">Membrane</keyword>
<sequence>MSKRSIMFCWDLSKGSVKVFLFVVLNLFIVRVWVGVIL</sequence>
<accession>A0A3G5AAK3</accession>
<reference evidence="2" key="1">
    <citation type="submission" date="2018-10" db="EMBL/GenBank/DDBJ databases">
        <title>Hidden diversity of soil giant viruses.</title>
        <authorList>
            <person name="Schulz F."/>
            <person name="Alteio L."/>
            <person name="Goudeau D."/>
            <person name="Ryan E.M."/>
            <person name="Malmstrom R.R."/>
            <person name="Blanchard J."/>
            <person name="Woyke T."/>
        </authorList>
    </citation>
    <scope>NUCLEOTIDE SEQUENCE</scope>
    <source>
        <strain evidence="2">HYV1</strain>
    </source>
</reference>
<name>A0A3G5AAK3_9VIRU</name>
<feature type="transmembrane region" description="Helical" evidence="1">
    <location>
        <begin position="20"/>
        <end position="37"/>
    </location>
</feature>
<evidence type="ECO:0000256" key="1">
    <source>
        <dbReference type="SAM" id="Phobius"/>
    </source>
</evidence>
<organism evidence="2">
    <name type="scientific">Hyperionvirus sp</name>
    <dbReference type="NCBI Taxonomy" id="2487770"/>
    <lineage>
        <taxon>Viruses</taxon>
        <taxon>Varidnaviria</taxon>
        <taxon>Bamfordvirae</taxon>
        <taxon>Nucleocytoviricota</taxon>
        <taxon>Megaviricetes</taxon>
        <taxon>Imitervirales</taxon>
        <taxon>Mimiviridae</taxon>
        <taxon>Klosneuvirinae</taxon>
    </lineage>
</organism>
<proteinExistence type="predicted"/>
<gene>
    <name evidence="2" type="ORF">Hyperionvirus21_9</name>
</gene>
<evidence type="ECO:0000313" key="2">
    <source>
        <dbReference type="EMBL" id="AYV84275.1"/>
    </source>
</evidence>
<protein>
    <submittedName>
        <fullName evidence="2">Uncharacterized protein</fullName>
    </submittedName>
</protein>